<proteinExistence type="predicted"/>
<organism evidence="1 2">
    <name type="scientific">Streptomyces fildesensis</name>
    <dbReference type="NCBI Taxonomy" id="375757"/>
    <lineage>
        <taxon>Bacteria</taxon>
        <taxon>Bacillati</taxon>
        <taxon>Actinomycetota</taxon>
        <taxon>Actinomycetes</taxon>
        <taxon>Kitasatosporales</taxon>
        <taxon>Streptomycetaceae</taxon>
        <taxon>Streptomyces</taxon>
    </lineage>
</organism>
<dbReference type="EMBL" id="JBITYG010000017">
    <property type="protein sequence ID" value="MFI9106307.1"/>
    <property type="molecule type" value="Genomic_DNA"/>
</dbReference>
<accession>A0ABW8CKJ0</accession>
<gene>
    <name evidence="1" type="ORF">ACIGXA_37965</name>
</gene>
<dbReference type="Pfam" id="PF11209">
    <property type="entry name" value="LmeA"/>
    <property type="match status" value="1"/>
</dbReference>
<name>A0ABW8CKJ0_9ACTN</name>
<dbReference type="RefSeq" id="WP_399657728.1">
    <property type="nucleotide sequence ID" value="NZ_JBITYG010000017.1"/>
</dbReference>
<evidence type="ECO:0000313" key="2">
    <source>
        <dbReference type="Proteomes" id="UP001614394"/>
    </source>
</evidence>
<protein>
    <submittedName>
        <fullName evidence="1">DUF2993 domain-containing protein</fullName>
    </submittedName>
</protein>
<comment type="caution">
    <text evidence="1">The sequence shown here is derived from an EMBL/GenBank/DDBJ whole genome shotgun (WGS) entry which is preliminary data.</text>
</comment>
<keyword evidence="2" id="KW-1185">Reference proteome</keyword>
<dbReference type="InterPro" id="IPR021373">
    <property type="entry name" value="DUF2993"/>
</dbReference>
<evidence type="ECO:0000313" key="1">
    <source>
        <dbReference type="EMBL" id="MFI9106307.1"/>
    </source>
</evidence>
<reference evidence="1 2" key="1">
    <citation type="submission" date="2024-10" db="EMBL/GenBank/DDBJ databases">
        <title>The Natural Products Discovery Center: Release of the First 8490 Sequenced Strains for Exploring Actinobacteria Biosynthetic Diversity.</title>
        <authorList>
            <person name="Kalkreuter E."/>
            <person name="Kautsar S.A."/>
            <person name="Yang D."/>
            <person name="Bader C.D."/>
            <person name="Teijaro C.N."/>
            <person name="Fluegel L."/>
            <person name="Davis C.M."/>
            <person name="Simpson J.R."/>
            <person name="Lauterbach L."/>
            <person name="Steele A.D."/>
            <person name="Gui C."/>
            <person name="Meng S."/>
            <person name="Li G."/>
            <person name="Viehrig K."/>
            <person name="Ye F."/>
            <person name="Su P."/>
            <person name="Kiefer A.F."/>
            <person name="Nichols A."/>
            <person name="Cepeda A.J."/>
            <person name="Yan W."/>
            <person name="Fan B."/>
            <person name="Jiang Y."/>
            <person name="Adhikari A."/>
            <person name="Zheng C.-J."/>
            <person name="Schuster L."/>
            <person name="Cowan T.M."/>
            <person name="Smanski M.J."/>
            <person name="Chevrette M.G."/>
            <person name="De Carvalho L.P.S."/>
            <person name="Shen B."/>
        </authorList>
    </citation>
    <scope>NUCLEOTIDE SEQUENCE [LARGE SCALE GENOMIC DNA]</scope>
    <source>
        <strain evidence="1 2">NPDC053399</strain>
    </source>
</reference>
<dbReference type="Proteomes" id="UP001614394">
    <property type="component" value="Unassembled WGS sequence"/>
</dbReference>
<sequence length="236" mass="24393">MRAARILLIVLVVLGGLFVAADRIAVSVAEDKAAERAQQTQGLSSKPDISIKGFPFLTQVASDKLDDVRITAHDIQAGTGAERLRIDSFTADLRGVNLSGNYQRAVADTADGSAFITYADLSAAAPPGVTVAYGGESKDGKGRVKVTGSVTMPLIGTVKRSVTSVISVEHGDTVRLHADAIPGADSIPGLDKLIREKIDFTRSLVGLPTGIKVQSVVTTPSGISVAASGTNVVLAS</sequence>